<protein>
    <submittedName>
        <fullName evidence="2">Uncharacterized protein</fullName>
    </submittedName>
</protein>
<accession>A0A4Z2H146</accession>
<dbReference type="Proteomes" id="UP000314294">
    <property type="component" value="Unassembled WGS sequence"/>
</dbReference>
<dbReference type="AlphaFoldDB" id="A0A4Z2H146"/>
<proteinExistence type="predicted"/>
<organism evidence="2 3">
    <name type="scientific">Liparis tanakae</name>
    <name type="common">Tanaka's snailfish</name>
    <dbReference type="NCBI Taxonomy" id="230148"/>
    <lineage>
        <taxon>Eukaryota</taxon>
        <taxon>Metazoa</taxon>
        <taxon>Chordata</taxon>
        <taxon>Craniata</taxon>
        <taxon>Vertebrata</taxon>
        <taxon>Euteleostomi</taxon>
        <taxon>Actinopterygii</taxon>
        <taxon>Neopterygii</taxon>
        <taxon>Teleostei</taxon>
        <taxon>Neoteleostei</taxon>
        <taxon>Acanthomorphata</taxon>
        <taxon>Eupercaria</taxon>
        <taxon>Perciformes</taxon>
        <taxon>Cottioidei</taxon>
        <taxon>Cottales</taxon>
        <taxon>Liparidae</taxon>
        <taxon>Liparis</taxon>
    </lineage>
</organism>
<evidence type="ECO:0000313" key="2">
    <source>
        <dbReference type="EMBL" id="TNN59065.1"/>
    </source>
</evidence>
<keyword evidence="3" id="KW-1185">Reference proteome</keyword>
<comment type="caution">
    <text evidence="2">The sequence shown here is derived from an EMBL/GenBank/DDBJ whole genome shotgun (WGS) entry which is preliminary data.</text>
</comment>
<evidence type="ECO:0000313" key="3">
    <source>
        <dbReference type="Proteomes" id="UP000314294"/>
    </source>
</evidence>
<gene>
    <name evidence="2" type="ORF">EYF80_030699</name>
</gene>
<evidence type="ECO:0000256" key="1">
    <source>
        <dbReference type="SAM" id="MobiDB-lite"/>
    </source>
</evidence>
<dbReference type="EMBL" id="SRLO01000364">
    <property type="protein sequence ID" value="TNN59065.1"/>
    <property type="molecule type" value="Genomic_DNA"/>
</dbReference>
<name>A0A4Z2H146_9TELE</name>
<reference evidence="2 3" key="1">
    <citation type="submission" date="2019-03" db="EMBL/GenBank/DDBJ databases">
        <title>First draft genome of Liparis tanakae, snailfish: a comprehensive survey of snailfish specific genes.</title>
        <authorList>
            <person name="Kim W."/>
            <person name="Song I."/>
            <person name="Jeong J.-H."/>
            <person name="Kim D."/>
            <person name="Kim S."/>
            <person name="Ryu S."/>
            <person name="Song J.Y."/>
            <person name="Lee S.K."/>
        </authorList>
    </citation>
    <scope>NUCLEOTIDE SEQUENCE [LARGE SCALE GENOMIC DNA]</scope>
    <source>
        <tissue evidence="2">Muscle</tissue>
    </source>
</reference>
<feature type="region of interest" description="Disordered" evidence="1">
    <location>
        <begin position="1"/>
        <end position="22"/>
    </location>
</feature>
<sequence length="70" mass="7714">MTPVESDAGGSGRDGMTRRRLANRAPPLWEEIRLWTLNGSAFPGTHLQSSITAISCLTWWKSLAILQCSL</sequence>